<keyword evidence="5 7" id="KW-0472">Membrane</keyword>
<dbReference type="Proteomes" id="UP000051735">
    <property type="component" value="Unassembled WGS sequence"/>
</dbReference>
<evidence type="ECO:0000256" key="7">
    <source>
        <dbReference type="HAMAP-Rule" id="MF_00910"/>
    </source>
</evidence>
<comment type="similarity">
    <text evidence="7">Belongs to the FtsL family.</text>
</comment>
<protein>
    <recommendedName>
        <fullName evidence="7 8">Cell division protein FtsL</fullName>
    </recommendedName>
</protein>
<keyword evidence="11" id="KW-1185">Reference proteome</keyword>
<evidence type="ECO:0000256" key="1">
    <source>
        <dbReference type="ARBA" id="ARBA00022475"/>
    </source>
</evidence>
<comment type="subcellular location">
    <subcellularLocation>
        <location evidence="7">Cell membrane</location>
        <topology evidence="7">Single-pass type II membrane protein</topology>
    </subcellularLocation>
    <text evidence="7">Localizes to the division septum where it forms a ring structure.</text>
</comment>
<proteinExistence type="inferred from homology"/>
<reference evidence="10 11" key="1">
    <citation type="journal article" date="2015" name="Genome Announc.">
        <title>Expanding the biotechnology potential of lactobacilli through comparative genomics of 213 strains and associated genera.</title>
        <authorList>
            <person name="Sun Z."/>
            <person name="Harris H.M."/>
            <person name="McCann A."/>
            <person name="Guo C."/>
            <person name="Argimon S."/>
            <person name="Zhang W."/>
            <person name="Yang X."/>
            <person name="Jeffery I.B."/>
            <person name="Cooney J.C."/>
            <person name="Kagawa T.F."/>
            <person name="Liu W."/>
            <person name="Song Y."/>
            <person name="Salvetti E."/>
            <person name="Wrobel A."/>
            <person name="Rasinkangas P."/>
            <person name="Parkhill J."/>
            <person name="Rea M.C."/>
            <person name="O'Sullivan O."/>
            <person name="Ritari J."/>
            <person name="Douillard F.P."/>
            <person name="Paul Ross R."/>
            <person name="Yang R."/>
            <person name="Briner A.E."/>
            <person name="Felis G.E."/>
            <person name="de Vos W.M."/>
            <person name="Barrangou R."/>
            <person name="Klaenhammer T.R."/>
            <person name="Caufield P.W."/>
            <person name="Cui Y."/>
            <person name="Zhang H."/>
            <person name="O'Toole P.W."/>
        </authorList>
    </citation>
    <scope>NUCLEOTIDE SEQUENCE [LARGE SCALE GENOMIC DNA]</scope>
    <source>
        <strain evidence="10 11">DSM 6629</strain>
    </source>
</reference>
<dbReference type="InterPro" id="IPR011922">
    <property type="entry name" value="Cell_div_FtsL"/>
</dbReference>
<accession>A0ABR5PSF5</accession>
<evidence type="ECO:0000313" key="11">
    <source>
        <dbReference type="Proteomes" id="UP000051735"/>
    </source>
</evidence>
<evidence type="ECO:0000256" key="6">
    <source>
        <dbReference type="ARBA" id="ARBA00023306"/>
    </source>
</evidence>
<keyword evidence="6 7" id="KW-0131">Cell cycle</keyword>
<keyword evidence="1 7" id="KW-1003">Cell membrane</keyword>
<evidence type="ECO:0000256" key="3">
    <source>
        <dbReference type="ARBA" id="ARBA00022692"/>
    </source>
</evidence>
<sequence>MQNYGLQKRYKEESAMADSSARRVEFETNRKTETEKAQQVGLDGRQVRWTGLEKTLLILGSIVTLTMMIFLVSSSISATSAQHELTANQQSVTRQENKITDLRQEIGELTSSSRLNKVAREKGLTLIEKNIRTIR</sequence>
<evidence type="ECO:0000256" key="5">
    <source>
        <dbReference type="ARBA" id="ARBA00023136"/>
    </source>
</evidence>
<keyword evidence="9" id="KW-0175">Coiled coil</keyword>
<evidence type="ECO:0000256" key="8">
    <source>
        <dbReference type="NCBIfam" id="TIGR02209"/>
    </source>
</evidence>
<comment type="function">
    <text evidence="7">Essential cell division protein.</text>
</comment>
<evidence type="ECO:0000256" key="2">
    <source>
        <dbReference type="ARBA" id="ARBA00022618"/>
    </source>
</evidence>
<feature type="transmembrane region" description="Helical" evidence="7">
    <location>
        <begin position="55"/>
        <end position="76"/>
    </location>
</feature>
<keyword evidence="3 7" id="KW-0812">Transmembrane</keyword>
<keyword evidence="4 7" id="KW-1133">Transmembrane helix</keyword>
<evidence type="ECO:0000256" key="9">
    <source>
        <dbReference type="SAM" id="Coils"/>
    </source>
</evidence>
<evidence type="ECO:0000313" key="10">
    <source>
        <dbReference type="EMBL" id="KRM33966.1"/>
    </source>
</evidence>
<keyword evidence="2 7" id="KW-0132">Cell division</keyword>
<name>A0ABR5PSF5_9LACO</name>
<comment type="caution">
    <text evidence="10">The sequence shown here is derived from an EMBL/GenBank/DDBJ whole genome shotgun (WGS) entry which is preliminary data.</text>
</comment>
<dbReference type="EMBL" id="AZGN01000013">
    <property type="protein sequence ID" value="KRM33966.1"/>
    <property type="molecule type" value="Genomic_DNA"/>
</dbReference>
<organism evidence="10 11">
    <name type="scientific">Lactobacillus intestinalis DSM 6629</name>
    <dbReference type="NCBI Taxonomy" id="1423761"/>
    <lineage>
        <taxon>Bacteria</taxon>
        <taxon>Bacillati</taxon>
        <taxon>Bacillota</taxon>
        <taxon>Bacilli</taxon>
        <taxon>Lactobacillales</taxon>
        <taxon>Lactobacillaceae</taxon>
        <taxon>Lactobacillus</taxon>
    </lineage>
</organism>
<feature type="coiled-coil region" evidence="9">
    <location>
        <begin position="85"/>
        <end position="112"/>
    </location>
</feature>
<evidence type="ECO:0000256" key="4">
    <source>
        <dbReference type="ARBA" id="ARBA00022989"/>
    </source>
</evidence>
<dbReference type="HAMAP" id="MF_00910">
    <property type="entry name" value="FtsL"/>
    <property type="match status" value="1"/>
</dbReference>
<gene>
    <name evidence="7" type="primary">ftsL</name>
    <name evidence="10" type="ORF">FC44_GL000646</name>
</gene>
<dbReference type="NCBIfam" id="TIGR02209">
    <property type="entry name" value="ftsL_broad"/>
    <property type="match status" value="1"/>
</dbReference>
<dbReference type="GO" id="GO:0051301">
    <property type="term" value="P:cell division"/>
    <property type="evidence" value="ECO:0007669"/>
    <property type="project" value="UniProtKB-KW"/>
</dbReference>